<accession>A0A1D8KUY0</accession>
<dbReference type="Gene3D" id="3.90.550.10">
    <property type="entry name" value="Spore Coat Polysaccharide Biosynthesis Protein SpsA, Chain A"/>
    <property type="match status" value="1"/>
</dbReference>
<evidence type="ECO:0008006" key="3">
    <source>
        <dbReference type="Google" id="ProtNLM"/>
    </source>
</evidence>
<dbReference type="Proteomes" id="UP000226384">
    <property type="component" value="Segment"/>
</dbReference>
<dbReference type="SUPFAM" id="SSF53448">
    <property type="entry name" value="Nucleotide-diphospho-sugar transferases"/>
    <property type="match status" value="1"/>
</dbReference>
<sequence>MGSNLMGKNLVCQIFFDKKLITDYKVHEKDQTRGEVVTSKHLDNELFQHSQILAKRYAERVGADYILFDKPHINFYNPSQERFRLMEEDHWAETYDNILYVDCDAFIYNECPNIFEEYPQENLRIARDMNPAIPNQENVIVSEVGLDKVRQSYFNAGILLMHSSTLRELKKVIKYKERFSLLPYGDQSELNYCTLKYDIPHTVMDQRFNSYDRDAFIGHLYGTQKFDGLFHSAYHLKKAKEQALGIKPKKKKLPFTVKTNY</sequence>
<gene>
    <name evidence="1" type="ORF">S420910_229</name>
</gene>
<evidence type="ECO:0000313" key="2">
    <source>
        <dbReference type="Proteomes" id="UP000226384"/>
    </source>
</evidence>
<evidence type="ECO:0000313" key="1">
    <source>
        <dbReference type="EMBL" id="AOV62417.1"/>
    </source>
</evidence>
<protein>
    <recommendedName>
        <fullName evidence="3">Nucleotide-diphospho-sugar transferase domain-containing protein</fullName>
    </recommendedName>
</protein>
<name>A0A1D8KUY0_9CAUD</name>
<dbReference type="InterPro" id="IPR029044">
    <property type="entry name" value="Nucleotide-diphossugar_trans"/>
</dbReference>
<proteinExistence type="predicted"/>
<organism evidence="1 2">
    <name type="scientific">Synechococcus phage S-CAM7</name>
    <dbReference type="NCBI Taxonomy" id="1883368"/>
    <lineage>
        <taxon>Viruses</taxon>
        <taxon>Duplodnaviria</taxon>
        <taxon>Heunggongvirae</taxon>
        <taxon>Uroviricota</taxon>
        <taxon>Caudoviricetes</taxon>
        <taxon>Pantevenvirales</taxon>
        <taxon>Kyanoviridae</taxon>
        <taxon>Mazuvirus</taxon>
        <taxon>Mazuvirus scam7</taxon>
    </lineage>
</organism>
<reference evidence="1 2" key="1">
    <citation type="journal article" date="2016" name="Virology">
        <title>The genomic content and context of auxiliary metabolic genes in marine cyanomyoviruses.</title>
        <authorList>
            <person name="Crummett L.T."/>
            <person name="Puxty R.J."/>
            <person name="Weihe C."/>
            <person name="Marston M.F."/>
            <person name="Martiny J.B."/>
        </authorList>
    </citation>
    <scope>NUCLEOTIDE SEQUENCE [LARGE SCALE GENOMIC DNA]</scope>
    <source>
        <strain evidence="1">0910SB42</strain>
    </source>
</reference>
<dbReference type="EMBL" id="KU686213">
    <property type="protein sequence ID" value="AOV62417.1"/>
    <property type="molecule type" value="Genomic_DNA"/>
</dbReference>